<proteinExistence type="predicted"/>
<comment type="caution">
    <text evidence="1">The sequence shown here is derived from an EMBL/GenBank/DDBJ whole genome shotgun (WGS) entry which is preliminary data.</text>
</comment>
<keyword evidence="2" id="KW-1185">Reference proteome</keyword>
<name>A0ABD5YP83_9EURY</name>
<evidence type="ECO:0000313" key="2">
    <source>
        <dbReference type="Proteomes" id="UP001596417"/>
    </source>
</evidence>
<dbReference type="EMBL" id="JBHTAX010000001">
    <property type="protein sequence ID" value="MFC7190702.1"/>
    <property type="molecule type" value="Genomic_DNA"/>
</dbReference>
<dbReference type="Proteomes" id="UP001596417">
    <property type="component" value="Unassembled WGS sequence"/>
</dbReference>
<organism evidence="1 2">
    <name type="scientific">Halocatena marina</name>
    <dbReference type="NCBI Taxonomy" id="2934937"/>
    <lineage>
        <taxon>Archaea</taxon>
        <taxon>Methanobacteriati</taxon>
        <taxon>Methanobacteriota</taxon>
        <taxon>Stenosarchaea group</taxon>
        <taxon>Halobacteria</taxon>
        <taxon>Halobacteriales</taxon>
        <taxon>Natronomonadaceae</taxon>
        <taxon>Halocatena</taxon>
    </lineage>
</organism>
<accession>A0ABD5YP83</accession>
<sequence>MFVLAKDQQLVDVRYSVFETMVGAFEPVSFVVREIFHLQVVVQASEVPGGLAQFAPNALEITAWLRAVGQPAEHSFDRRAILRFELLEAASTSFAFLVH</sequence>
<dbReference type="AlphaFoldDB" id="A0ABD5YP83"/>
<reference evidence="1 2" key="1">
    <citation type="journal article" date="2019" name="Int. J. Syst. Evol. Microbiol.">
        <title>The Global Catalogue of Microorganisms (GCM) 10K type strain sequencing project: providing services to taxonomists for standard genome sequencing and annotation.</title>
        <authorList>
            <consortium name="The Broad Institute Genomics Platform"/>
            <consortium name="The Broad Institute Genome Sequencing Center for Infectious Disease"/>
            <person name="Wu L."/>
            <person name="Ma J."/>
        </authorList>
    </citation>
    <scope>NUCLEOTIDE SEQUENCE [LARGE SCALE GENOMIC DNA]</scope>
    <source>
        <strain evidence="1 2">RDMS1</strain>
    </source>
</reference>
<evidence type="ECO:0000313" key="1">
    <source>
        <dbReference type="EMBL" id="MFC7190702.1"/>
    </source>
</evidence>
<protein>
    <submittedName>
        <fullName evidence="1">Uncharacterized protein</fullName>
    </submittedName>
</protein>
<gene>
    <name evidence="1" type="ORF">ACFQL7_13230</name>
</gene>